<protein>
    <submittedName>
        <fullName evidence="1">Uncharacterized protein</fullName>
    </submittedName>
</protein>
<proteinExistence type="predicted"/>
<organism evidence="1 2">
    <name type="scientific">Tagetes erecta</name>
    <name type="common">African marigold</name>
    <dbReference type="NCBI Taxonomy" id="13708"/>
    <lineage>
        <taxon>Eukaryota</taxon>
        <taxon>Viridiplantae</taxon>
        <taxon>Streptophyta</taxon>
        <taxon>Embryophyta</taxon>
        <taxon>Tracheophyta</taxon>
        <taxon>Spermatophyta</taxon>
        <taxon>Magnoliopsida</taxon>
        <taxon>eudicotyledons</taxon>
        <taxon>Gunneridae</taxon>
        <taxon>Pentapetalae</taxon>
        <taxon>asterids</taxon>
        <taxon>campanulids</taxon>
        <taxon>Asterales</taxon>
        <taxon>Asteraceae</taxon>
        <taxon>Asteroideae</taxon>
        <taxon>Heliantheae alliance</taxon>
        <taxon>Tageteae</taxon>
        <taxon>Tagetes</taxon>
    </lineage>
</organism>
<reference evidence="1" key="1">
    <citation type="journal article" date="2023" name="bioRxiv">
        <title>Improved chromosome-level genome assembly for marigold (Tagetes erecta).</title>
        <authorList>
            <person name="Jiang F."/>
            <person name="Yuan L."/>
            <person name="Wang S."/>
            <person name="Wang H."/>
            <person name="Xu D."/>
            <person name="Wang A."/>
            <person name="Fan W."/>
        </authorList>
    </citation>
    <scope>NUCLEOTIDE SEQUENCE</scope>
    <source>
        <strain evidence="1">WSJ</strain>
        <tissue evidence="1">Leaf</tissue>
    </source>
</reference>
<evidence type="ECO:0000313" key="2">
    <source>
        <dbReference type="Proteomes" id="UP001229421"/>
    </source>
</evidence>
<gene>
    <name evidence="1" type="ORF">QVD17_36338</name>
</gene>
<accession>A0AAD8JSA2</accession>
<name>A0AAD8JSA2_TARER</name>
<keyword evidence="2" id="KW-1185">Reference proteome</keyword>
<comment type="caution">
    <text evidence="1">The sequence shown here is derived from an EMBL/GenBank/DDBJ whole genome shotgun (WGS) entry which is preliminary data.</text>
</comment>
<dbReference type="NCBIfam" id="TIGR00756">
    <property type="entry name" value="PPR"/>
    <property type="match status" value="1"/>
</dbReference>
<dbReference type="Proteomes" id="UP001229421">
    <property type="component" value="Unassembled WGS sequence"/>
</dbReference>
<dbReference type="InterPro" id="IPR002885">
    <property type="entry name" value="PPR_rpt"/>
</dbReference>
<sequence length="75" mass="8486">MHGPCIVSCNAMLDGFCKNGDMDCAALLLLLQFSFLTAEREISEKGRDEIRNNFSHNLKPRDNNKSLYSLLIHNT</sequence>
<dbReference type="AlphaFoldDB" id="A0AAD8JSA2"/>
<evidence type="ECO:0000313" key="1">
    <source>
        <dbReference type="EMBL" id="KAK1409809.1"/>
    </source>
</evidence>
<dbReference type="EMBL" id="JAUHHV010000010">
    <property type="protein sequence ID" value="KAK1409809.1"/>
    <property type="molecule type" value="Genomic_DNA"/>
</dbReference>